<accession>W4FDX1</accession>
<dbReference type="PANTHER" id="PTHR21451:SF19">
    <property type="entry name" value="ACTIVATED IN BLOCKED UNFOLDED PROTEIN RESPONSE"/>
    <property type="match status" value="1"/>
</dbReference>
<dbReference type="AlphaFoldDB" id="W4FDX1"/>
<dbReference type="STRING" id="112090.W4FDX1"/>
<dbReference type="InterPro" id="IPR029063">
    <property type="entry name" value="SAM-dependent_MTases_sf"/>
</dbReference>
<keyword evidence="3" id="KW-0156">Chromatin regulator</keyword>
<dbReference type="EC" id="2.1.1.360" evidence="1"/>
<organism evidence="7">
    <name type="scientific">Aphanomyces astaci</name>
    <name type="common">Crayfish plague agent</name>
    <dbReference type="NCBI Taxonomy" id="112090"/>
    <lineage>
        <taxon>Eukaryota</taxon>
        <taxon>Sar</taxon>
        <taxon>Stramenopiles</taxon>
        <taxon>Oomycota</taxon>
        <taxon>Saprolegniomycetes</taxon>
        <taxon>Saprolegniales</taxon>
        <taxon>Verrucalvaceae</taxon>
        <taxon>Aphanomyces</taxon>
    </lineage>
</organism>
<dbReference type="GeneID" id="20820141"/>
<dbReference type="Gene3D" id="3.40.50.150">
    <property type="entry name" value="Vaccinia Virus protein VP39"/>
    <property type="match status" value="1"/>
</dbReference>
<dbReference type="SUPFAM" id="SSF53335">
    <property type="entry name" value="S-adenosyl-L-methionine-dependent methyltransferases"/>
    <property type="match status" value="1"/>
</dbReference>
<dbReference type="GO" id="GO:0140956">
    <property type="term" value="F:histone H3K79 trimethyltransferase activity"/>
    <property type="evidence" value="ECO:0007669"/>
    <property type="project" value="UniProtKB-EC"/>
</dbReference>
<evidence type="ECO:0000256" key="3">
    <source>
        <dbReference type="ARBA" id="ARBA00022853"/>
    </source>
</evidence>
<reference evidence="7" key="1">
    <citation type="submission" date="2013-12" db="EMBL/GenBank/DDBJ databases">
        <title>The Genome Sequence of Aphanomyces astaci APO3.</title>
        <authorList>
            <consortium name="The Broad Institute Genomics Platform"/>
            <person name="Russ C."/>
            <person name="Tyler B."/>
            <person name="van West P."/>
            <person name="Dieguez-Uribeondo J."/>
            <person name="Young S.K."/>
            <person name="Zeng Q."/>
            <person name="Gargeya S."/>
            <person name="Fitzgerald M."/>
            <person name="Abouelleil A."/>
            <person name="Alvarado L."/>
            <person name="Chapman S.B."/>
            <person name="Gainer-Dewar J."/>
            <person name="Goldberg J."/>
            <person name="Griggs A."/>
            <person name="Gujja S."/>
            <person name="Hansen M."/>
            <person name="Howarth C."/>
            <person name="Imamovic A."/>
            <person name="Ireland A."/>
            <person name="Larimer J."/>
            <person name="McCowan C."/>
            <person name="Murphy C."/>
            <person name="Pearson M."/>
            <person name="Poon T.W."/>
            <person name="Priest M."/>
            <person name="Roberts A."/>
            <person name="Saif S."/>
            <person name="Shea T."/>
            <person name="Sykes S."/>
            <person name="Wortman J."/>
            <person name="Nusbaum C."/>
            <person name="Birren B."/>
        </authorList>
    </citation>
    <scope>NUCLEOTIDE SEQUENCE [LARGE SCALE GENOMIC DNA]</scope>
    <source>
        <strain evidence="7">APO3</strain>
    </source>
</reference>
<evidence type="ECO:0000259" key="6">
    <source>
        <dbReference type="Pfam" id="PF08123"/>
    </source>
</evidence>
<sequence length="297" mass="33436">MANLKDLRLRVASSAGSLSAQIFHIAGHLHRHGVITGIGKALLKEIVFQKDVRGPKLVDSLLTSSDEHWLKFLHRLIDVETLKLFDSLYLDCGLEHGKAISRQEREENDMLNQKSLIYGEVDYLAFLSTLRKIPIQPGWTFVDLGSGTGRAVFIARLNFDFSRYCACPSYVHKHDSRCTGIEILRGLHDAAADVCSNYNEFVRSVISTTRSPLDASFFHSSLLDLDWAHADVCFANSTCFDSTLIAEMADKAANMRSGSYLITFTKPLPPDTPFDIIDKERRKMSWGPATVYIHQRR</sequence>
<evidence type="ECO:0000256" key="1">
    <source>
        <dbReference type="ARBA" id="ARBA00012190"/>
    </source>
</evidence>
<dbReference type="VEuPathDB" id="FungiDB:H257_18145"/>
<dbReference type="GO" id="GO:0051726">
    <property type="term" value="P:regulation of cell cycle"/>
    <property type="evidence" value="ECO:0007669"/>
    <property type="project" value="InterPro"/>
</dbReference>
<gene>
    <name evidence="7" type="ORF">H257_18145</name>
</gene>
<dbReference type="EMBL" id="KI913252">
    <property type="protein sequence ID" value="ETV65059.1"/>
    <property type="molecule type" value="Genomic_DNA"/>
</dbReference>
<dbReference type="InterPro" id="IPR025789">
    <property type="entry name" value="DOT1_dom"/>
</dbReference>
<dbReference type="PANTHER" id="PTHR21451">
    <property type="entry name" value="HISTONE H3 METHYLTRANSFERASE"/>
    <property type="match status" value="1"/>
</dbReference>
<evidence type="ECO:0000256" key="2">
    <source>
        <dbReference type="ARBA" id="ARBA00020987"/>
    </source>
</evidence>
<evidence type="ECO:0000313" key="7">
    <source>
        <dbReference type="EMBL" id="ETV65059.1"/>
    </source>
</evidence>
<evidence type="ECO:0000256" key="5">
    <source>
        <dbReference type="ARBA" id="ARBA00047770"/>
    </source>
</evidence>
<dbReference type="RefSeq" id="XP_009845459.1">
    <property type="nucleotide sequence ID" value="XM_009847157.1"/>
</dbReference>
<proteinExistence type="predicted"/>
<protein>
    <recommendedName>
        <fullName evidence="2">Histone-lysine N-methyltransferase, H3 lysine-79 specific</fullName>
        <ecNumber evidence="1">2.1.1.360</ecNumber>
    </recommendedName>
    <alternativeName>
        <fullName evidence="4">Histone H3-K79 methyltransferase</fullName>
    </alternativeName>
</protein>
<name>W4FDX1_APHAT</name>
<evidence type="ECO:0000256" key="4">
    <source>
        <dbReference type="ARBA" id="ARBA00029821"/>
    </source>
</evidence>
<feature type="domain" description="DOT1" evidence="6">
    <location>
        <begin position="114"/>
        <end position="265"/>
    </location>
</feature>
<dbReference type="Pfam" id="PF08123">
    <property type="entry name" value="DOT1"/>
    <property type="match status" value="1"/>
</dbReference>
<dbReference type="OrthoDB" id="443402at2759"/>
<dbReference type="InterPro" id="IPR030445">
    <property type="entry name" value="H3-K79_meTrfase"/>
</dbReference>
<comment type="catalytic activity">
    <reaction evidence="5">
        <text>L-lysyl(79)-[histone H3] + 3 S-adenosyl-L-methionine = N(6),N(6),N(6)-trimethyl-L-lysyl(79)-[histone H3] + 3 S-adenosyl-L-homocysteine + 3 H(+)</text>
        <dbReference type="Rhea" id="RHEA:60328"/>
        <dbReference type="Rhea" id="RHEA-COMP:15549"/>
        <dbReference type="Rhea" id="RHEA-COMP:15552"/>
        <dbReference type="ChEBI" id="CHEBI:15378"/>
        <dbReference type="ChEBI" id="CHEBI:29969"/>
        <dbReference type="ChEBI" id="CHEBI:57856"/>
        <dbReference type="ChEBI" id="CHEBI:59789"/>
        <dbReference type="ChEBI" id="CHEBI:61961"/>
        <dbReference type="EC" id="2.1.1.360"/>
    </reaction>
</comment>